<protein>
    <submittedName>
        <fullName evidence="3">Uncharacterized protein LOC113212465 isoform X1</fullName>
    </submittedName>
</protein>
<dbReference type="Proteomes" id="UP000504606">
    <property type="component" value="Unplaced"/>
</dbReference>
<feature type="transmembrane region" description="Helical" evidence="1">
    <location>
        <begin position="90"/>
        <end position="112"/>
    </location>
</feature>
<accession>A0A9C6WYX9</accession>
<reference evidence="3" key="1">
    <citation type="submission" date="2025-08" db="UniProtKB">
        <authorList>
            <consortium name="RefSeq"/>
        </authorList>
    </citation>
    <scope>IDENTIFICATION</scope>
    <source>
        <tissue evidence="3">Whole organism</tissue>
    </source>
</reference>
<gene>
    <name evidence="3" type="primary">LOC113212465</name>
</gene>
<dbReference type="RefSeq" id="XP_052122013.1">
    <property type="nucleotide sequence ID" value="XM_052266053.1"/>
</dbReference>
<organism evidence="2 3">
    <name type="scientific">Frankliniella occidentalis</name>
    <name type="common">Western flower thrips</name>
    <name type="synonym">Euthrips occidentalis</name>
    <dbReference type="NCBI Taxonomy" id="133901"/>
    <lineage>
        <taxon>Eukaryota</taxon>
        <taxon>Metazoa</taxon>
        <taxon>Ecdysozoa</taxon>
        <taxon>Arthropoda</taxon>
        <taxon>Hexapoda</taxon>
        <taxon>Insecta</taxon>
        <taxon>Pterygota</taxon>
        <taxon>Neoptera</taxon>
        <taxon>Paraneoptera</taxon>
        <taxon>Thysanoptera</taxon>
        <taxon>Terebrantia</taxon>
        <taxon>Thripoidea</taxon>
        <taxon>Thripidae</taxon>
        <taxon>Frankliniella</taxon>
    </lineage>
</organism>
<proteinExistence type="predicted"/>
<keyword evidence="1" id="KW-0812">Transmembrane</keyword>
<keyword evidence="1" id="KW-0472">Membrane</keyword>
<dbReference type="AlphaFoldDB" id="A0A9C6WYX9"/>
<feature type="transmembrane region" description="Helical" evidence="1">
    <location>
        <begin position="36"/>
        <end position="58"/>
    </location>
</feature>
<feature type="transmembrane region" description="Helical" evidence="1">
    <location>
        <begin position="6"/>
        <end position="24"/>
    </location>
</feature>
<keyword evidence="1" id="KW-1133">Transmembrane helix</keyword>
<keyword evidence="2" id="KW-1185">Reference proteome</keyword>
<evidence type="ECO:0000313" key="3">
    <source>
        <dbReference type="RefSeq" id="XP_052122013.1"/>
    </source>
</evidence>
<dbReference type="GeneID" id="113212465"/>
<name>A0A9C6WYX9_FRAOC</name>
<evidence type="ECO:0000313" key="2">
    <source>
        <dbReference type="Proteomes" id="UP000504606"/>
    </source>
</evidence>
<evidence type="ECO:0000256" key="1">
    <source>
        <dbReference type="SAM" id="Phobius"/>
    </source>
</evidence>
<sequence>MALTAGWWTPWAMAYAAVSCYWLWQAAMLELSAAALSVLALLGSFLLLFLLTGAVWLATQGLRAHVLPYFSGHHVDLVERFGSWADLSSAALPLAFRSFNMSVILIALALMCQSGIYGKAINSFLGPFLSYAERFYMCEPDNRQLPWTWYLRASHYNPLKPNELQRLTGNVTIANEPLDDSCWIKIIVDTRSNNQWKENAIVCHFKKNAYRAIKENVPGFYERFFKRGDDKEARHFKPRVYEVNNETIDWSYPNVPIVPYGQYRFRVLIGKAENQYACWVVNSRVIPKPGQT</sequence>